<accession>A0ABQ6A994</accession>
<dbReference type="Proteomes" id="UP001156641">
    <property type="component" value="Unassembled WGS sequence"/>
</dbReference>
<keyword evidence="2" id="KW-1185">Reference proteome</keyword>
<dbReference type="RefSeq" id="WP_284259912.1">
    <property type="nucleotide sequence ID" value="NZ_BSOS01000106.1"/>
</dbReference>
<proteinExistence type="predicted"/>
<name>A0ABQ6A994_9PROT</name>
<sequence length="389" mass="43730">MIPTIAPLTASDEQFNHQIVNTHAAVGTADRAWTEKAWFTLMRKDGQMQANFGLGKYTNRNIIDGFAGIQRGRQQRTVRASRVLTSRIEDMSVGPLGYEVLEPFKAIRLTLAENAAQPIHFELTFHATMPAFFEKRDTVIHGGRTASDVIRYHQAGTVSGWIEIDGERITVNPDEWYAFRDRSWGIREHVGLDPADLVPSSVGATSSNKAGSAFHFNWLVSKIDRPDGTSYDLAYYFRDFGGGGELEFFSGYINESDGRQIPILHLYPEMDYRQSDRGAMRGRITALLAGKGASMVKRVFEVEAINPEMGFRLLPGMYGAWKGQIHGSYKSENFLDGECVDDVNNPEKLAESYRWQIRDRPVRIREGENTGYGDMESIILGDYPGVRIV</sequence>
<comment type="caution">
    <text evidence="1">The sequence shown here is derived from an EMBL/GenBank/DDBJ whole genome shotgun (WGS) entry which is preliminary data.</text>
</comment>
<evidence type="ECO:0000313" key="1">
    <source>
        <dbReference type="EMBL" id="GLR69055.1"/>
    </source>
</evidence>
<reference evidence="2" key="1">
    <citation type="journal article" date="2019" name="Int. J. Syst. Evol. Microbiol.">
        <title>The Global Catalogue of Microorganisms (GCM) 10K type strain sequencing project: providing services to taxonomists for standard genome sequencing and annotation.</title>
        <authorList>
            <consortium name="The Broad Institute Genomics Platform"/>
            <consortium name="The Broad Institute Genome Sequencing Center for Infectious Disease"/>
            <person name="Wu L."/>
            <person name="Ma J."/>
        </authorList>
    </citation>
    <scope>NUCLEOTIDE SEQUENCE [LARGE SCALE GENOMIC DNA]</scope>
    <source>
        <strain evidence="2">NBRC 112502</strain>
    </source>
</reference>
<evidence type="ECO:0000313" key="2">
    <source>
        <dbReference type="Proteomes" id="UP001156641"/>
    </source>
</evidence>
<dbReference type="SUPFAM" id="SSF159245">
    <property type="entry name" value="AttH-like"/>
    <property type="match status" value="1"/>
</dbReference>
<organism evidence="1 2">
    <name type="scientific">Acidocella aquatica</name>
    <dbReference type="NCBI Taxonomy" id="1922313"/>
    <lineage>
        <taxon>Bacteria</taxon>
        <taxon>Pseudomonadati</taxon>
        <taxon>Pseudomonadota</taxon>
        <taxon>Alphaproteobacteria</taxon>
        <taxon>Acetobacterales</taxon>
        <taxon>Acidocellaceae</taxon>
        <taxon>Acidocella</taxon>
    </lineage>
</organism>
<dbReference type="EMBL" id="BSOS01000106">
    <property type="protein sequence ID" value="GLR69055.1"/>
    <property type="molecule type" value="Genomic_DNA"/>
</dbReference>
<protein>
    <submittedName>
        <fullName evidence="1">Uncharacterized protein</fullName>
    </submittedName>
</protein>
<gene>
    <name evidence="1" type="ORF">GCM10010909_37380</name>
</gene>